<dbReference type="OrthoDB" id="63182at2"/>
<dbReference type="RefSeq" id="WP_040126131.1">
    <property type="nucleotide sequence ID" value="NZ_CP009963.1"/>
</dbReference>
<keyword evidence="1" id="KW-0614">Plasmid</keyword>
<dbReference type="KEGG" id="care:LT85_p031"/>
<protein>
    <submittedName>
        <fullName evidence="1">Uncharacterized protein</fullName>
    </submittedName>
</protein>
<dbReference type="Proteomes" id="UP000030302">
    <property type="component" value="Plasmid unnamed"/>
</dbReference>
<reference evidence="2" key="1">
    <citation type="journal article" date="2014" name="Soil Biol. Biochem.">
        <title>Structure and function of bacterial communities in ageing soils: Insights from the Mendocino ecological staircase.</title>
        <authorList>
            <person name="Uroz S."/>
            <person name="Tech J.J."/>
            <person name="Sawaya N.A."/>
            <person name="Frey-Klett P."/>
            <person name="Leveau J.H.J."/>
        </authorList>
    </citation>
    <scope>NUCLEOTIDE SEQUENCE [LARGE SCALE GENOMIC DNA]</scope>
    <source>
        <strain evidence="2">Cal35</strain>
        <plasmid evidence="2">unnamed</plasmid>
    </source>
</reference>
<accession>A0A0A1FKH2</accession>
<evidence type="ECO:0000313" key="1">
    <source>
        <dbReference type="EMBL" id="AIY44210.1"/>
    </source>
</evidence>
<gene>
    <name evidence="1" type="ORF">LT85_p031</name>
</gene>
<evidence type="ECO:0000313" key="2">
    <source>
        <dbReference type="Proteomes" id="UP000030302"/>
    </source>
</evidence>
<dbReference type="EMBL" id="CP009963">
    <property type="protein sequence ID" value="AIY44210.1"/>
    <property type="molecule type" value="Genomic_DNA"/>
</dbReference>
<dbReference type="AlphaFoldDB" id="A0A0A1FKH2"/>
<keyword evidence="2" id="KW-1185">Reference proteome</keyword>
<organism evidence="1 2">
    <name type="scientific">Collimonas arenae</name>
    <dbReference type="NCBI Taxonomy" id="279058"/>
    <lineage>
        <taxon>Bacteria</taxon>
        <taxon>Pseudomonadati</taxon>
        <taxon>Pseudomonadota</taxon>
        <taxon>Betaproteobacteria</taxon>
        <taxon>Burkholderiales</taxon>
        <taxon>Oxalobacteraceae</taxon>
        <taxon>Collimonas</taxon>
    </lineage>
</organism>
<geneLocation type="plasmid" evidence="1 2">
    <name>unnamed</name>
</geneLocation>
<name>A0A0A1FKH2_9BURK</name>
<dbReference type="HOGENOM" id="CLU_1346972_0_0_4"/>
<proteinExistence type="predicted"/>
<sequence length="203" mass="23340">MHWRDQKEWTPWDDREIAGTVYSFKHLRSFDMSVMKEARGDLAEFKVTVRVVFDCHVVTEKADFVQNDSHYWQDTGGHGRKFDPTRYVYSMKLPTLISDLPSGKVKCYVGKHIGKYNNYMVWDSADAPGKAHYQAYFDIYKPTVQPAAGVPLLILYVQSAYLKDEPFAKQRERFKSFGQICAELAGAIAPKSKGPRSAMNRKK</sequence>